<dbReference type="EMBL" id="MVGC01000074">
    <property type="protein sequence ID" value="RJE24628.1"/>
    <property type="molecule type" value="Genomic_DNA"/>
</dbReference>
<accession>A0A3A2ZN11</accession>
<reference evidence="2" key="1">
    <citation type="submission" date="2017-02" db="EMBL/GenBank/DDBJ databases">
        <authorList>
            <person name="Tafer H."/>
            <person name="Lopandic K."/>
        </authorList>
    </citation>
    <scope>NUCLEOTIDE SEQUENCE [LARGE SCALE GENOMIC DNA]</scope>
    <source>
        <strain evidence="2">CBS 366.77</strain>
    </source>
</reference>
<dbReference type="OrthoDB" id="2123952at2759"/>
<name>A0A3A2ZN11_9EURO</name>
<evidence type="ECO:0000313" key="1">
    <source>
        <dbReference type="EMBL" id="RJE24628.1"/>
    </source>
</evidence>
<dbReference type="Proteomes" id="UP000266188">
    <property type="component" value="Unassembled WGS sequence"/>
</dbReference>
<proteinExistence type="predicted"/>
<organism evidence="1 2">
    <name type="scientific">Aspergillus sclerotialis</name>
    <dbReference type="NCBI Taxonomy" id="2070753"/>
    <lineage>
        <taxon>Eukaryota</taxon>
        <taxon>Fungi</taxon>
        <taxon>Dikarya</taxon>
        <taxon>Ascomycota</taxon>
        <taxon>Pezizomycotina</taxon>
        <taxon>Eurotiomycetes</taxon>
        <taxon>Eurotiomycetidae</taxon>
        <taxon>Eurotiales</taxon>
        <taxon>Aspergillaceae</taxon>
        <taxon>Aspergillus</taxon>
        <taxon>Aspergillus subgen. Polypaecilum</taxon>
    </lineage>
</organism>
<evidence type="ECO:0000313" key="2">
    <source>
        <dbReference type="Proteomes" id="UP000266188"/>
    </source>
</evidence>
<dbReference type="AlphaFoldDB" id="A0A3A2ZN11"/>
<sequence length="233" mass="25188">MVLAGSEDHGVAQRCAIAGELLDSLSTIPTIYIQATSTAMLHHLAGVGHLLASVIHSPLSQWMYLQVRSALLAITGLVRSLETALNSAIDISSKLRGHVQRIDQYMTHALKKEEGHVLHSALPADLLDGPSQRDSHWINQGATDELNRESSFPSSTSPMIPGLEPHTLLDIQSLSDDPSTSTVAADLLPQLQFNDEGFPNWSFDLSHGNAFDFLGRAHGDETSDSVGWHGVDN</sequence>
<gene>
    <name evidence="1" type="ORF">PHISCL_03052</name>
</gene>
<keyword evidence="2" id="KW-1185">Reference proteome</keyword>
<comment type="caution">
    <text evidence="1">The sequence shown here is derived from an EMBL/GenBank/DDBJ whole genome shotgun (WGS) entry which is preliminary data.</text>
</comment>
<protein>
    <submittedName>
        <fullName evidence="1">Uncharacterized protein</fullName>
    </submittedName>
</protein>